<sequence>MTNEELERLLETNAAMRFEDGNRKCSFTEGPVNHKIKGSPWFEWFKDVQTACQLCGKPAVEKHYKKMSNANCYQWQCTETQPHADHNVELVVWDCVQNLNENKKELEKTCNCK</sequence>
<dbReference type="Proteomes" id="UP000246278">
    <property type="component" value="Unassembled WGS sequence"/>
</dbReference>
<accession>A0A317T5K4</accession>
<proteinExistence type="predicted"/>
<dbReference type="EMBL" id="PDNZ01000005">
    <property type="protein sequence ID" value="PWW81825.1"/>
    <property type="molecule type" value="Genomic_DNA"/>
</dbReference>
<evidence type="ECO:0000313" key="2">
    <source>
        <dbReference type="Proteomes" id="UP000246278"/>
    </source>
</evidence>
<organism evidence="1 2">
    <name type="scientific">Prosthecochloris marina</name>
    <dbReference type="NCBI Taxonomy" id="2017681"/>
    <lineage>
        <taxon>Bacteria</taxon>
        <taxon>Pseudomonadati</taxon>
        <taxon>Chlorobiota</taxon>
        <taxon>Chlorobiia</taxon>
        <taxon>Chlorobiales</taxon>
        <taxon>Chlorobiaceae</taxon>
        <taxon>Prosthecochloris</taxon>
    </lineage>
</organism>
<keyword evidence="2" id="KW-1185">Reference proteome</keyword>
<protein>
    <submittedName>
        <fullName evidence="1">Uncharacterized protein</fullName>
    </submittedName>
</protein>
<comment type="caution">
    <text evidence="1">The sequence shown here is derived from an EMBL/GenBank/DDBJ whole genome shotgun (WGS) entry which is preliminary data.</text>
</comment>
<reference evidence="2" key="1">
    <citation type="submission" date="2017-10" db="EMBL/GenBank/DDBJ databases">
        <authorList>
            <person name="Gaisin V.A."/>
            <person name="Rysina M.S."/>
            <person name="Grouzdev D.S."/>
        </authorList>
    </citation>
    <scope>NUCLEOTIDE SEQUENCE [LARGE SCALE GENOMIC DNA]</scope>
    <source>
        <strain evidence="2">V1</strain>
    </source>
</reference>
<evidence type="ECO:0000313" key="1">
    <source>
        <dbReference type="EMBL" id="PWW81825.1"/>
    </source>
</evidence>
<name>A0A317T5K4_9CHLB</name>
<gene>
    <name evidence="1" type="ORF">CR164_08370</name>
</gene>
<dbReference type="AlphaFoldDB" id="A0A317T5K4"/>